<dbReference type="AlphaFoldDB" id="A0A5R9J6I8"/>
<feature type="region of interest" description="Disordered" evidence="1">
    <location>
        <begin position="44"/>
        <end position="67"/>
    </location>
</feature>
<name>A0A5R9J6I8_9PROT</name>
<keyword evidence="3" id="KW-1185">Reference proteome</keyword>
<reference evidence="2 3" key="1">
    <citation type="submission" date="2019-05" db="EMBL/GenBank/DDBJ databases">
        <authorList>
            <person name="Pankratov T."/>
            <person name="Grouzdev D."/>
        </authorList>
    </citation>
    <scope>NUCLEOTIDE SEQUENCE [LARGE SCALE GENOMIC DNA]</scope>
    <source>
        <strain evidence="2 3">KEBCLARHB70R</strain>
    </source>
</reference>
<sequence>MPESSTTHLSQADLMAIRDAVPGLDLLGIRSLNRAGYRIVRNEGARSGEIASSQGRDGFATDETRAR</sequence>
<protein>
    <submittedName>
        <fullName evidence="2">Uncharacterized protein</fullName>
    </submittedName>
</protein>
<evidence type="ECO:0000313" key="3">
    <source>
        <dbReference type="Proteomes" id="UP000305654"/>
    </source>
</evidence>
<comment type="caution">
    <text evidence="2">The sequence shown here is derived from an EMBL/GenBank/DDBJ whole genome shotgun (WGS) entry which is preliminary data.</text>
</comment>
<proteinExistence type="predicted"/>
<dbReference type="EMBL" id="VCDI01000002">
    <property type="protein sequence ID" value="TLU73234.1"/>
    <property type="molecule type" value="Genomic_DNA"/>
</dbReference>
<dbReference type="RefSeq" id="WP_138325315.1">
    <property type="nucleotide sequence ID" value="NZ_VCDI01000002.1"/>
</dbReference>
<evidence type="ECO:0000256" key="1">
    <source>
        <dbReference type="SAM" id="MobiDB-lite"/>
    </source>
</evidence>
<accession>A0A5R9J6I8</accession>
<organism evidence="2 3">
    <name type="scientific">Lichenicoccus roseus</name>
    <dbReference type="NCBI Taxonomy" id="2683649"/>
    <lineage>
        <taxon>Bacteria</taxon>
        <taxon>Pseudomonadati</taxon>
        <taxon>Pseudomonadota</taxon>
        <taxon>Alphaproteobacteria</taxon>
        <taxon>Acetobacterales</taxon>
        <taxon>Acetobacteraceae</taxon>
        <taxon>Lichenicoccus</taxon>
    </lineage>
</organism>
<dbReference type="Proteomes" id="UP000305654">
    <property type="component" value="Unassembled WGS sequence"/>
</dbReference>
<gene>
    <name evidence="2" type="ORF">FE263_07410</name>
</gene>
<evidence type="ECO:0000313" key="2">
    <source>
        <dbReference type="EMBL" id="TLU73234.1"/>
    </source>
</evidence>